<dbReference type="NCBIfam" id="TIGR02778">
    <property type="entry name" value="ligD_pol"/>
    <property type="match status" value="1"/>
</dbReference>
<dbReference type="PANTHER" id="PTHR42705">
    <property type="entry name" value="BIFUNCTIONAL NON-HOMOLOGOUS END JOINING PROTEIN LIGD"/>
    <property type="match status" value="1"/>
</dbReference>
<feature type="domain" description="DNA ligase D polymerase" evidence="1">
    <location>
        <begin position="136"/>
        <end position="382"/>
    </location>
</feature>
<dbReference type="AlphaFoldDB" id="A0A2N0ZLA3"/>
<comment type="caution">
    <text evidence="2">The sequence shown here is derived from an EMBL/GenBank/DDBJ whole genome shotgun (WGS) entry which is preliminary data.</text>
</comment>
<dbReference type="EMBL" id="PISD01000008">
    <property type="protein sequence ID" value="PKG30266.1"/>
    <property type="molecule type" value="Genomic_DNA"/>
</dbReference>
<dbReference type="GO" id="GO:0016874">
    <property type="term" value="F:ligase activity"/>
    <property type="evidence" value="ECO:0007669"/>
    <property type="project" value="UniProtKB-KW"/>
</dbReference>
<dbReference type="Gene3D" id="3.90.920.10">
    <property type="entry name" value="DNA primase, PRIM domain"/>
    <property type="match status" value="1"/>
</dbReference>
<dbReference type="InterPro" id="IPR014145">
    <property type="entry name" value="LigD_pol_dom"/>
</dbReference>
<proteinExistence type="predicted"/>
<accession>A0A2N0ZLA3</accession>
<evidence type="ECO:0000259" key="1">
    <source>
        <dbReference type="Pfam" id="PF21686"/>
    </source>
</evidence>
<dbReference type="PANTHER" id="PTHR42705:SF2">
    <property type="entry name" value="BIFUNCTIONAL NON-HOMOLOGOUS END JOINING PROTEIN LIGD"/>
    <property type="match status" value="1"/>
</dbReference>
<evidence type="ECO:0000313" key="3">
    <source>
        <dbReference type="Proteomes" id="UP000233343"/>
    </source>
</evidence>
<protein>
    <submittedName>
        <fullName evidence="2">DNA ligase D</fullName>
    </submittedName>
</protein>
<dbReference type="Pfam" id="PF21686">
    <property type="entry name" value="LigD_Prim-Pol"/>
    <property type="match status" value="1"/>
</dbReference>
<keyword evidence="2" id="KW-0436">Ligase</keyword>
<dbReference type="InterPro" id="IPR052171">
    <property type="entry name" value="NHEJ_LigD"/>
</dbReference>
<dbReference type="InterPro" id="IPR014143">
    <property type="entry name" value="NHEJ_ligase_prk"/>
</dbReference>
<gene>
    <name evidence="2" type="primary">ligD</name>
    <name evidence="2" type="ORF">CWS20_04560</name>
</gene>
<sequence>MKKMKLRGEFFITGWDENRKQFLFGVIKDGQAVEIGHFSEGIGSADADTLVLTLKTNAVRNEAGKFSIPPSICVLLSFDRFENEQIIGAVFESFLFKESWENCTWDRLVIKCANIENEVSITHPDKPLWSQPALNKEGFISYLIQAAPFFLPFLKDKLLTTIRFPHGYGSESFFQKNCPDYAPSFIEKKRHEGIDYILCNSLSTLVWLGNQLAMEYHIPFQTIASKQPNEIVFDLDPPDTDHFPLAIKAAVEMKKIFDDLNIISFPKLSGSKGIQVHIPIMHTSLTFNDTRRFTELIAHYLIEKYPHDFTIERLKKNRGAKLYIDYIQHAEGKTIICPYSPRGRANATVAAPLFWDEVNEGLKMENYNIPRMIERFSEKDCPMKDFFDTRNFELEGIVESLKSESGG</sequence>
<keyword evidence="3" id="KW-1185">Reference proteome</keyword>
<dbReference type="Proteomes" id="UP000233343">
    <property type="component" value="Unassembled WGS sequence"/>
</dbReference>
<reference evidence="2 3" key="1">
    <citation type="journal article" date="2010" name="Int. J. Syst. Evol. Microbiol.">
        <title>Bacillus horneckiae sp. nov., isolated from a spacecraft-assembly clean room.</title>
        <authorList>
            <person name="Vaishampayan P."/>
            <person name="Probst A."/>
            <person name="Krishnamurthi S."/>
            <person name="Ghosh S."/>
            <person name="Osman S."/>
            <person name="McDowall A."/>
            <person name="Ruckmani A."/>
            <person name="Mayilraj S."/>
            <person name="Venkateswaran K."/>
        </authorList>
    </citation>
    <scope>NUCLEOTIDE SEQUENCE [LARGE SCALE GENOMIC DNA]</scope>
    <source>
        <strain evidence="3">1PO1SC</strain>
    </source>
</reference>
<name>A0A2N0ZLA3_9BACI</name>
<evidence type="ECO:0000313" key="2">
    <source>
        <dbReference type="EMBL" id="PKG30266.1"/>
    </source>
</evidence>
<dbReference type="NCBIfam" id="TIGR02776">
    <property type="entry name" value="NHEJ_ligase_prk"/>
    <property type="match status" value="1"/>
</dbReference>
<organism evidence="2 3">
    <name type="scientific">Cytobacillus horneckiae</name>
    <dbReference type="NCBI Taxonomy" id="549687"/>
    <lineage>
        <taxon>Bacteria</taxon>
        <taxon>Bacillati</taxon>
        <taxon>Bacillota</taxon>
        <taxon>Bacilli</taxon>
        <taxon>Bacillales</taxon>
        <taxon>Bacillaceae</taxon>
        <taxon>Cytobacillus</taxon>
    </lineage>
</organism>